<name>A0A4R5NJA3_9LACO</name>
<dbReference type="AlphaFoldDB" id="A0A4R5NJA3"/>
<comment type="caution">
    <text evidence="1">The sequence shown here is derived from an EMBL/GenBank/DDBJ whole genome shotgun (WGS) entry which is preliminary data.</text>
</comment>
<evidence type="ECO:0000313" key="1">
    <source>
        <dbReference type="EMBL" id="TDG74647.1"/>
    </source>
</evidence>
<evidence type="ECO:0000313" key="2">
    <source>
        <dbReference type="Proteomes" id="UP000295257"/>
    </source>
</evidence>
<protein>
    <submittedName>
        <fullName evidence="1">Uncharacterized protein</fullName>
    </submittedName>
</protein>
<reference evidence="1 2" key="1">
    <citation type="journal article" date="2019" name="Appl. Microbiol. Biotechnol.">
        <title>Uncovering carbohydrate metabolism through a genotype-phenotype association study of 56 lactic acid bacteria genomes.</title>
        <authorList>
            <person name="Buron-Moles G."/>
            <person name="Chailyan A."/>
            <person name="Dolejs I."/>
            <person name="Forster J."/>
            <person name="Miks M.H."/>
        </authorList>
    </citation>
    <scope>NUCLEOTIDE SEQUENCE [LARGE SCALE GENOMIC DNA]</scope>
    <source>
        <strain evidence="1 2">ATCC 29644</strain>
    </source>
</reference>
<accession>A0A4R5NJA3</accession>
<dbReference type="RefSeq" id="WP_156403040.1">
    <property type="nucleotide sequence ID" value="NZ_PUFN01000004.1"/>
</dbReference>
<proteinExistence type="predicted"/>
<keyword evidence="2" id="KW-1185">Reference proteome</keyword>
<gene>
    <name evidence="1" type="ORF">C5L30_000363</name>
</gene>
<sequence length="52" mass="5899">MINIDKKKANSIKNWHNIVIVNNDSEPIAVISDNQIILKSGYKYEIDVGLDN</sequence>
<dbReference type="Proteomes" id="UP000295257">
    <property type="component" value="Unassembled WGS sequence"/>
</dbReference>
<dbReference type="EMBL" id="PUFN01000004">
    <property type="protein sequence ID" value="TDG74647.1"/>
    <property type="molecule type" value="Genomic_DNA"/>
</dbReference>
<organism evidence="1 2">
    <name type="scientific">Companilactobacillus farciminis</name>
    <dbReference type="NCBI Taxonomy" id="1612"/>
    <lineage>
        <taxon>Bacteria</taxon>
        <taxon>Bacillati</taxon>
        <taxon>Bacillota</taxon>
        <taxon>Bacilli</taxon>
        <taxon>Lactobacillales</taxon>
        <taxon>Lactobacillaceae</taxon>
        <taxon>Companilactobacillus</taxon>
    </lineage>
</organism>